<dbReference type="AlphaFoldDB" id="B5BT00"/>
<dbReference type="GO" id="GO:0050660">
    <property type="term" value="F:flavin adenine dinucleotide binding"/>
    <property type="evidence" value="ECO:0007669"/>
    <property type="project" value="InterPro"/>
</dbReference>
<dbReference type="PIRSF" id="PIRSF000171">
    <property type="entry name" value="SDHA_APRA_LASPO"/>
    <property type="match status" value="1"/>
</dbReference>
<dbReference type="EC" id="1.3.5.1" evidence="4"/>
<dbReference type="SUPFAM" id="SSF56425">
    <property type="entry name" value="Succinate dehydrogenase/fumarate reductase flavoprotein, catalytic domain"/>
    <property type="match status" value="1"/>
</dbReference>
<dbReference type="GO" id="GO:0005886">
    <property type="term" value="C:plasma membrane"/>
    <property type="evidence" value="ECO:0007669"/>
    <property type="project" value="UniProtKB-SubCell"/>
</dbReference>
<keyword evidence="10" id="KW-0472">Membrane</keyword>
<dbReference type="GO" id="GO:0008177">
    <property type="term" value="F:succinate dehydrogenase (quinone) activity"/>
    <property type="evidence" value="ECO:0007669"/>
    <property type="project" value="UniProtKB-EC"/>
</dbReference>
<dbReference type="InterPro" id="IPR003953">
    <property type="entry name" value="FAD-dep_OxRdtase_2_FAD-bd"/>
</dbReference>
<dbReference type="FunFam" id="3.90.700.10:FF:000003">
    <property type="entry name" value="Fumarate reductase flavoprotein subunit"/>
    <property type="match status" value="1"/>
</dbReference>
<evidence type="ECO:0000256" key="5">
    <source>
        <dbReference type="ARBA" id="ARBA00022448"/>
    </source>
</evidence>
<sequence>MRAYDIVIIGAGGAGLRTAIECARDPNIKVAVVSKVYPTRSHTGAAQGGVNAALGNVIKDDSPEMHAYDTIKGSDFLADQDAVLFMCENAPDVIYELDRWGVPFSRLPDGRIAQRPFGGASFPRTVFSADRTGHVILHTLFEQALSKENIDFYNEFFFIDLLHNGHRVKGVSVYDIKNGEVLTLKAKAVVIATGGFARIYWQRSTNAVGNTGDGVAVALRNGIPLKDIEFIQFHPTGLAKTGILLSEACRGEGGYLLNKLGERFMQRYAPEKMELAPRDLVSRAIEYEIREGRGVGEGTSAYVYLDLRHLGEEKIRERLPQVRQLAIDFEGVDPITDLVPIRPTAHYCMGGIHIENHITSSTPLEGLYAVGEAACVSVHGANRLGGNSLVELLVFGKFCGIAAREYAKYVDHLPLTEGEEKLGYEYVQKLMKREGNEKLANIRKRMGEITWEKMGIFRDEKSLLSAYAELSDLLERWEKIPVVDKSKVFNTNLIELMELRNMLEIARAVAYAALHRRESRGGHYREDYPERDDENFLKHTIIRQRGDKLIIDYIPVRILKYQPAERKY</sequence>
<organism evidence="15">
    <name type="scientific">Hydrogenobacter thermophilus</name>
    <dbReference type="NCBI Taxonomy" id="940"/>
    <lineage>
        <taxon>Bacteria</taxon>
        <taxon>Pseudomonadati</taxon>
        <taxon>Aquificota</taxon>
        <taxon>Aquificia</taxon>
        <taxon>Aquificales</taxon>
        <taxon>Aquificaceae</taxon>
        <taxon>Hydrogenobacter</taxon>
    </lineage>
</organism>
<dbReference type="PANTHER" id="PTHR11632">
    <property type="entry name" value="SUCCINATE DEHYDROGENASE 2 FLAVOPROTEIN SUBUNIT"/>
    <property type="match status" value="1"/>
</dbReference>
<evidence type="ECO:0000256" key="9">
    <source>
        <dbReference type="ARBA" id="ARBA00023002"/>
    </source>
</evidence>
<proteinExistence type="inferred from homology"/>
<accession>B5BT00</accession>
<comment type="cofactor">
    <cofactor evidence="1">
        <name>FAD</name>
        <dbReference type="ChEBI" id="CHEBI:57692"/>
    </cofactor>
</comment>
<comment type="subcellular location">
    <subcellularLocation>
        <location evidence="2">Cell inner membrane</location>
        <topology evidence="2">Peripheral membrane protein</topology>
        <orientation evidence="2">Cytoplasmic side</orientation>
    </subcellularLocation>
</comment>
<evidence type="ECO:0000313" key="15">
    <source>
        <dbReference type="EMBL" id="BAG70309.1"/>
    </source>
</evidence>
<evidence type="ECO:0000256" key="8">
    <source>
        <dbReference type="ARBA" id="ARBA00022982"/>
    </source>
</evidence>
<dbReference type="GO" id="GO:0009061">
    <property type="term" value="P:anaerobic respiration"/>
    <property type="evidence" value="ECO:0007669"/>
    <property type="project" value="TreeGrafter"/>
</dbReference>
<comment type="similarity">
    <text evidence="3">Belongs to the FAD-dependent oxidoreductase 2 family. FRD/SDH subfamily.</text>
</comment>
<keyword evidence="8" id="KW-0249">Electron transport</keyword>
<dbReference type="Gene3D" id="4.10.80.40">
    <property type="entry name" value="succinate dehydrogenase protein domain"/>
    <property type="match status" value="1"/>
</dbReference>
<feature type="domain" description="FAD-dependent oxidoreductase 2 FAD-binding" evidence="13">
    <location>
        <begin position="5"/>
        <end position="389"/>
    </location>
</feature>
<dbReference type="InterPro" id="IPR036188">
    <property type="entry name" value="FAD/NAD-bd_sf"/>
</dbReference>
<dbReference type="InterPro" id="IPR003952">
    <property type="entry name" value="FRD_SDH_FAD_BS"/>
</dbReference>
<feature type="domain" description="Fumarate reductase/succinate dehydrogenase flavoprotein-like C-terminal" evidence="14">
    <location>
        <begin position="443"/>
        <end position="568"/>
    </location>
</feature>
<evidence type="ECO:0000256" key="10">
    <source>
        <dbReference type="ARBA" id="ARBA00023136"/>
    </source>
</evidence>
<dbReference type="EMBL" id="AB437311">
    <property type="protein sequence ID" value="BAG70309.1"/>
    <property type="molecule type" value="Genomic_DNA"/>
</dbReference>
<dbReference type="Gene3D" id="1.20.58.100">
    <property type="entry name" value="Fumarate reductase/succinate dehydrogenase flavoprotein-like, C-terminal domain"/>
    <property type="match status" value="1"/>
</dbReference>
<dbReference type="GO" id="GO:0009055">
    <property type="term" value="F:electron transfer activity"/>
    <property type="evidence" value="ECO:0007669"/>
    <property type="project" value="TreeGrafter"/>
</dbReference>
<evidence type="ECO:0000259" key="13">
    <source>
        <dbReference type="Pfam" id="PF00890"/>
    </source>
</evidence>
<dbReference type="PROSITE" id="PS00504">
    <property type="entry name" value="FRD_SDH_FAD_BINDING"/>
    <property type="match status" value="1"/>
</dbReference>
<gene>
    <name evidence="15" type="primary">frdA</name>
</gene>
<keyword evidence="7" id="KW-0274">FAD</keyword>
<dbReference type="InterPro" id="IPR027477">
    <property type="entry name" value="Succ_DH/fumarate_Rdtase_cat_sf"/>
</dbReference>
<evidence type="ECO:0000256" key="7">
    <source>
        <dbReference type="ARBA" id="ARBA00022827"/>
    </source>
</evidence>
<dbReference type="Pfam" id="PF00890">
    <property type="entry name" value="FAD_binding_2"/>
    <property type="match status" value="1"/>
</dbReference>
<comment type="catalytic activity">
    <reaction evidence="11">
        <text>a quinone + succinate = fumarate + a quinol</text>
        <dbReference type="Rhea" id="RHEA:40523"/>
        <dbReference type="ChEBI" id="CHEBI:24646"/>
        <dbReference type="ChEBI" id="CHEBI:29806"/>
        <dbReference type="ChEBI" id="CHEBI:30031"/>
        <dbReference type="ChEBI" id="CHEBI:132124"/>
        <dbReference type="EC" id="1.3.5.1"/>
    </reaction>
</comment>
<keyword evidence="9" id="KW-0560">Oxidoreductase</keyword>
<keyword evidence="5" id="KW-0813">Transport</keyword>
<evidence type="ECO:0000256" key="3">
    <source>
        <dbReference type="ARBA" id="ARBA00008040"/>
    </source>
</evidence>
<dbReference type="SUPFAM" id="SSF46977">
    <property type="entry name" value="Succinate dehydrogenase/fumarate reductase flavoprotein C-terminal domain"/>
    <property type="match status" value="1"/>
</dbReference>
<evidence type="ECO:0000256" key="1">
    <source>
        <dbReference type="ARBA" id="ARBA00001974"/>
    </source>
</evidence>
<dbReference type="Gene3D" id="3.50.50.60">
    <property type="entry name" value="FAD/NAD(P)-binding domain"/>
    <property type="match status" value="1"/>
</dbReference>
<dbReference type="Gene3D" id="3.90.700.10">
    <property type="entry name" value="Succinate dehydrogenase/fumarate reductase flavoprotein, catalytic domain"/>
    <property type="match status" value="1"/>
</dbReference>
<dbReference type="GO" id="GO:0022900">
    <property type="term" value="P:electron transport chain"/>
    <property type="evidence" value="ECO:0007669"/>
    <property type="project" value="InterPro"/>
</dbReference>
<keyword evidence="6" id="KW-0285">Flavoprotein</keyword>
<evidence type="ECO:0000256" key="4">
    <source>
        <dbReference type="ARBA" id="ARBA00012792"/>
    </source>
</evidence>
<dbReference type="FunFam" id="1.20.58.100:FF:000001">
    <property type="entry name" value="Succinate dehydrogenase flavoprotein subunit (SdhA)"/>
    <property type="match status" value="1"/>
</dbReference>
<dbReference type="InterPro" id="IPR015939">
    <property type="entry name" value="Fum_Rdtase/Succ_DH_flav-like_C"/>
</dbReference>
<evidence type="ECO:0000256" key="11">
    <source>
        <dbReference type="ARBA" id="ARBA00049220"/>
    </source>
</evidence>
<dbReference type="Pfam" id="PF02910">
    <property type="entry name" value="Succ_DH_flav_C"/>
    <property type="match status" value="1"/>
</dbReference>
<evidence type="ECO:0000256" key="6">
    <source>
        <dbReference type="ARBA" id="ARBA00022630"/>
    </source>
</evidence>
<dbReference type="NCBIfam" id="TIGR01812">
    <property type="entry name" value="sdhA_frdA_Gneg"/>
    <property type="match status" value="1"/>
</dbReference>
<dbReference type="PANTHER" id="PTHR11632:SF51">
    <property type="entry name" value="SUCCINATE DEHYDROGENASE [UBIQUINONE] FLAVOPROTEIN SUBUNIT, MITOCHONDRIAL"/>
    <property type="match status" value="1"/>
</dbReference>
<dbReference type="InterPro" id="IPR030664">
    <property type="entry name" value="SdhA/FrdA/AprA"/>
</dbReference>
<evidence type="ECO:0000256" key="12">
    <source>
        <dbReference type="PIRSR" id="PIRSR000171-1"/>
    </source>
</evidence>
<dbReference type="OMA" id="PTGIWRM"/>
<reference evidence="15" key="1">
    <citation type="journal article" date="2008" name="J. Bacteriol.">
        <title>A soluble NADH-dependent fumarate reductase in the reductive tricarboxylic acid cycle of Hydrogenobacter thermophilus TK-6.</title>
        <authorList>
            <person name="Miura A."/>
            <person name="Kameya M."/>
            <person name="Arai H."/>
            <person name="Ishii M."/>
            <person name="Igarashi Y."/>
        </authorList>
    </citation>
    <scope>NUCLEOTIDE SEQUENCE</scope>
    <source>
        <strain evidence="15">TK-6</strain>
    </source>
</reference>
<dbReference type="InterPro" id="IPR014006">
    <property type="entry name" value="Succ_Dhase_FrdA_Gneg"/>
</dbReference>
<name>B5BT00_HYDTH</name>
<evidence type="ECO:0000259" key="14">
    <source>
        <dbReference type="Pfam" id="PF02910"/>
    </source>
</evidence>
<protein>
    <recommendedName>
        <fullName evidence="4">succinate dehydrogenase</fullName>
        <ecNumber evidence="4">1.3.5.1</ecNumber>
    </recommendedName>
</protein>
<feature type="active site" description="Proton acceptor" evidence="12">
    <location>
        <position position="278"/>
    </location>
</feature>
<dbReference type="InterPro" id="IPR037099">
    <property type="entry name" value="Fum_R/Succ_DH_flav-like_C_sf"/>
</dbReference>
<evidence type="ECO:0000256" key="2">
    <source>
        <dbReference type="ARBA" id="ARBA00004515"/>
    </source>
</evidence>
<dbReference type="SUPFAM" id="SSF51905">
    <property type="entry name" value="FAD/NAD(P)-binding domain"/>
    <property type="match status" value="1"/>
</dbReference>